<dbReference type="NCBIfam" id="NF033521">
    <property type="entry name" value="lasso_leader_L3"/>
    <property type="match status" value="1"/>
</dbReference>
<sequence>MSYTAPKMVVLGNFSDVTRCLWWGECRDFLGCGLAPICI</sequence>
<dbReference type="EMBL" id="JAPTMY010000018">
    <property type="protein sequence ID" value="MCZ0858213.1"/>
    <property type="molecule type" value="Genomic_DNA"/>
</dbReference>
<name>A0ABT4IAT4_9ACTO</name>
<protein>
    <submittedName>
        <fullName evidence="1">Lasso RiPP family leader peptide-containing protein</fullName>
    </submittedName>
</protein>
<keyword evidence="2" id="KW-1185">Reference proteome</keyword>
<dbReference type="Proteomes" id="UP001072034">
    <property type="component" value="Unassembled WGS sequence"/>
</dbReference>
<organism evidence="1 2">
    <name type="scientific">Actinomyces israelii</name>
    <dbReference type="NCBI Taxonomy" id="1659"/>
    <lineage>
        <taxon>Bacteria</taxon>
        <taxon>Bacillati</taxon>
        <taxon>Actinomycetota</taxon>
        <taxon>Actinomycetes</taxon>
        <taxon>Actinomycetales</taxon>
        <taxon>Actinomycetaceae</taxon>
        <taxon>Actinomyces</taxon>
    </lineage>
</organism>
<evidence type="ECO:0000313" key="1">
    <source>
        <dbReference type="EMBL" id="MCZ0858213.1"/>
    </source>
</evidence>
<reference evidence="1" key="1">
    <citation type="submission" date="2022-10" db="EMBL/GenBank/DDBJ databases">
        <title>Genome sequence of Actinomyces israelii ATCC 10048.</title>
        <authorList>
            <person name="Watt R.M."/>
            <person name="Tong W.M."/>
        </authorList>
    </citation>
    <scope>NUCLEOTIDE SEQUENCE</scope>
    <source>
        <strain evidence="1">ATCC 10048</strain>
    </source>
</reference>
<proteinExistence type="predicted"/>
<comment type="caution">
    <text evidence="1">The sequence shown here is derived from an EMBL/GenBank/DDBJ whole genome shotgun (WGS) entry which is preliminary data.</text>
</comment>
<gene>
    <name evidence="1" type="ORF">OHJ16_09180</name>
</gene>
<evidence type="ECO:0000313" key="2">
    <source>
        <dbReference type="Proteomes" id="UP001072034"/>
    </source>
</evidence>
<accession>A0ABT4IAT4</accession>